<dbReference type="RefSeq" id="WP_091600429.1">
    <property type="nucleotide sequence ID" value="NZ_FNEE01000036.1"/>
</dbReference>
<feature type="domain" description="CBS" evidence="3">
    <location>
        <begin position="71"/>
        <end position="130"/>
    </location>
</feature>
<dbReference type="EMBL" id="FNEE01000036">
    <property type="protein sequence ID" value="SDL40643.1"/>
    <property type="molecule type" value="Genomic_DNA"/>
</dbReference>
<dbReference type="InterPro" id="IPR000644">
    <property type="entry name" value="CBS_dom"/>
</dbReference>
<evidence type="ECO:0000256" key="1">
    <source>
        <dbReference type="ARBA" id="ARBA00023122"/>
    </source>
</evidence>
<dbReference type="PROSITE" id="PS51371">
    <property type="entry name" value="CBS"/>
    <property type="match status" value="2"/>
</dbReference>
<accession>A0A1G9JUX6</accession>
<dbReference type="Pfam" id="PF00571">
    <property type="entry name" value="CBS"/>
    <property type="match status" value="2"/>
</dbReference>
<sequence length="142" mass="15188">MKVAEIMTPNVHLASPGESLQKIAKRMAVDDVGFLPVGENDRLVGTITDRDIVVRAVAEGKDGNATVRDVMTKDVKYCFEDEDIEHVAQNMGDIQVRRLPVLNRDKRLVGVVSLADAVLKEDPATAGIAMSGVVVPGGAHAT</sequence>
<organism evidence="4 5">
    <name type="scientific">Mesorhizobium muleiense</name>
    <dbReference type="NCBI Taxonomy" id="1004279"/>
    <lineage>
        <taxon>Bacteria</taxon>
        <taxon>Pseudomonadati</taxon>
        <taxon>Pseudomonadota</taxon>
        <taxon>Alphaproteobacteria</taxon>
        <taxon>Hyphomicrobiales</taxon>
        <taxon>Phyllobacteriaceae</taxon>
        <taxon>Mesorhizobium</taxon>
    </lineage>
</organism>
<dbReference type="InterPro" id="IPR046342">
    <property type="entry name" value="CBS_dom_sf"/>
</dbReference>
<dbReference type="CDD" id="cd04622">
    <property type="entry name" value="CBS_pair_HRP1_like"/>
    <property type="match status" value="1"/>
</dbReference>
<feature type="domain" description="CBS" evidence="3">
    <location>
        <begin position="7"/>
        <end position="63"/>
    </location>
</feature>
<keyword evidence="5" id="KW-1185">Reference proteome</keyword>
<protein>
    <submittedName>
        <fullName evidence="4">CBS domain-containing protein</fullName>
    </submittedName>
</protein>
<evidence type="ECO:0000259" key="3">
    <source>
        <dbReference type="PROSITE" id="PS51371"/>
    </source>
</evidence>
<reference evidence="5" key="1">
    <citation type="submission" date="2016-10" db="EMBL/GenBank/DDBJ databases">
        <authorList>
            <person name="Varghese N."/>
            <person name="Submissions S."/>
        </authorList>
    </citation>
    <scope>NUCLEOTIDE SEQUENCE [LARGE SCALE GENOMIC DNA]</scope>
    <source>
        <strain evidence="5">CGMCC 1.11022</strain>
    </source>
</reference>
<dbReference type="SUPFAM" id="SSF54631">
    <property type="entry name" value="CBS-domain pair"/>
    <property type="match status" value="1"/>
</dbReference>
<evidence type="ECO:0000313" key="4">
    <source>
        <dbReference type="EMBL" id="SDL40643.1"/>
    </source>
</evidence>
<keyword evidence="1 2" id="KW-0129">CBS domain</keyword>
<dbReference type="SMART" id="SM00116">
    <property type="entry name" value="CBS"/>
    <property type="match status" value="2"/>
</dbReference>
<dbReference type="PANTHER" id="PTHR43080:SF2">
    <property type="entry name" value="CBS DOMAIN-CONTAINING PROTEIN"/>
    <property type="match status" value="1"/>
</dbReference>
<dbReference type="Proteomes" id="UP000198894">
    <property type="component" value="Unassembled WGS sequence"/>
</dbReference>
<dbReference type="AlphaFoldDB" id="A0A1G9JUX6"/>
<gene>
    <name evidence="4" type="ORF">SAMN05428953_1362</name>
</gene>
<proteinExistence type="predicted"/>
<dbReference type="InterPro" id="IPR051257">
    <property type="entry name" value="Diverse_CBS-Domain"/>
</dbReference>
<dbReference type="Gene3D" id="3.10.580.10">
    <property type="entry name" value="CBS-domain"/>
    <property type="match status" value="1"/>
</dbReference>
<evidence type="ECO:0000256" key="2">
    <source>
        <dbReference type="PROSITE-ProRule" id="PRU00703"/>
    </source>
</evidence>
<evidence type="ECO:0000313" key="5">
    <source>
        <dbReference type="Proteomes" id="UP000198894"/>
    </source>
</evidence>
<dbReference type="PANTHER" id="PTHR43080">
    <property type="entry name" value="CBS DOMAIN-CONTAINING PROTEIN CBSX3, MITOCHONDRIAL"/>
    <property type="match status" value="1"/>
</dbReference>
<name>A0A1G9JUX6_9HYPH</name>